<gene>
    <name evidence="1" type="ORF">Q4Q35_12425</name>
</gene>
<reference evidence="1" key="1">
    <citation type="submission" date="2023-07" db="EMBL/GenBank/DDBJ databases">
        <title>Two novel species in the genus Flavivirga.</title>
        <authorList>
            <person name="Kwon K."/>
        </authorList>
    </citation>
    <scope>NUCLEOTIDE SEQUENCE</scope>
    <source>
        <strain evidence="1">KCTC 52353</strain>
    </source>
</reference>
<keyword evidence="2" id="KW-1185">Reference proteome</keyword>
<comment type="caution">
    <text evidence="1">The sequence shown here is derived from an EMBL/GenBank/DDBJ whole genome shotgun (WGS) entry which is preliminary data.</text>
</comment>
<evidence type="ECO:0000313" key="1">
    <source>
        <dbReference type="EMBL" id="MDO5970614.1"/>
    </source>
</evidence>
<accession>A0ABT8WC48</accession>
<organism evidence="1 2">
    <name type="scientific">Flavivirga aquimarina</name>
    <dbReference type="NCBI Taxonomy" id="2027862"/>
    <lineage>
        <taxon>Bacteria</taxon>
        <taxon>Pseudomonadati</taxon>
        <taxon>Bacteroidota</taxon>
        <taxon>Flavobacteriia</taxon>
        <taxon>Flavobacteriales</taxon>
        <taxon>Flavobacteriaceae</taxon>
        <taxon>Flavivirga</taxon>
    </lineage>
</organism>
<name>A0ABT8WC48_9FLAO</name>
<sequence length="131" mass="14623">MDKINFAQQDSFPFTIKSADFMQNTMQLLSKMIALGGDNYVLSGCEEDNANNVTDGYVVIAGELIPFKGGLKTDKIVIIEDRETVSAFEVNYTDAYVTRHATFSARRLKLVRLPKNNKQSGTLATCKGYQR</sequence>
<protein>
    <submittedName>
        <fullName evidence="1">Uncharacterized protein</fullName>
    </submittedName>
</protein>
<proteinExistence type="predicted"/>
<evidence type="ECO:0000313" key="2">
    <source>
        <dbReference type="Proteomes" id="UP001176883"/>
    </source>
</evidence>
<dbReference type="CDD" id="cd22641">
    <property type="entry name" value="C24-like"/>
    <property type="match status" value="1"/>
</dbReference>
<dbReference type="RefSeq" id="WP_303278303.1">
    <property type="nucleotide sequence ID" value="NZ_JAUOEK010000120.1"/>
</dbReference>
<dbReference type="EMBL" id="JAUOEK010000120">
    <property type="protein sequence ID" value="MDO5970614.1"/>
    <property type="molecule type" value="Genomic_DNA"/>
</dbReference>
<dbReference type="Proteomes" id="UP001176883">
    <property type="component" value="Unassembled WGS sequence"/>
</dbReference>